<dbReference type="Gene3D" id="2.40.110.10">
    <property type="entry name" value="Butyryl-CoA Dehydrogenase, subunit A, domain 2"/>
    <property type="match status" value="1"/>
</dbReference>
<evidence type="ECO:0000256" key="4">
    <source>
        <dbReference type="ARBA" id="ARBA00022827"/>
    </source>
</evidence>
<dbReference type="PIRSF" id="PIRSF016578">
    <property type="entry name" value="HsaA"/>
    <property type="match status" value="1"/>
</dbReference>
<keyword evidence="5 9" id="KW-0560">Oxidoreductase</keyword>
<dbReference type="Pfam" id="PF02770">
    <property type="entry name" value="Acyl-CoA_dh_M"/>
    <property type="match status" value="1"/>
</dbReference>
<dbReference type="InterPro" id="IPR037069">
    <property type="entry name" value="AcylCoA_DH/ox_N_sf"/>
</dbReference>
<dbReference type="Gene3D" id="1.10.540.10">
    <property type="entry name" value="Acyl-CoA dehydrogenase/oxidase, N-terminal domain"/>
    <property type="match status" value="1"/>
</dbReference>
<feature type="domain" description="Acyl-CoA dehydrogenase/oxidase N-terminal" evidence="8">
    <location>
        <begin position="6"/>
        <end position="116"/>
    </location>
</feature>
<dbReference type="EC" id="1.-.-.-" evidence="9"/>
<feature type="domain" description="Acyl-CoA oxidase/dehydrogenase middle" evidence="7">
    <location>
        <begin position="121"/>
        <end position="221"/>
    </location>
</feature>
<evidence type="ECO:0000259" key="7">
    <source>
        <dbReference type="Pfam" id="PF02770"/>
    </source>
</evidence>
<reference evidence="9 10" key="1">
    <citation type="submission" date="2024-09" db="EMBL/GenBank/DDBJ databases">
        <authorList>
            <person name="Sun Q."/>
            <person name="Mori K."/>
        </authorList>
    </citation>
    <scope>NUCLEOTIDE SEQUENCE [LARGE SCALE GENOMIC DNA]</scope>
    <source>
        <strain evidence="9 10">JCM 15389</strain>
    </source>
</reference>
<proteinExistence type="inferred from homology"/>
<dbReference type="InterPro" id="IPR009100">
    <property type="entry name" value="AcylCoA_DH/oxidase_NM_dom_sf"/>
</dbReference>
<dbReference type="SUPFAM" id="SSF47203">
    <property type="entry name" value="Acyl-CoA dehydrogenase C-terminal domain-like"/>
    <property type="match status" value="1"/>
</dbReference>
<dbReference type="Pfam" id="PF00441">
    <property type="entry name" value="Acyl-CoA_dh_1"/>
    <property type="match status" value="1"/>
</dbReference>
<dbReference type="Proteomes" id="UP001589788">
    <property type="component" value="Unassembled WGS sequence"/>
</dbReference>
<dbReference type="EMBL" id="JBHLYQ010000116">
    <property type="protein sequence ID" value="MFC0082568.1"/>
    <property type="molecule type" value="Genomic_DNA"/>
</dbReference>
<evidence type="ECO:0000256" key="3">
    <source>
        <dbReference type="ARBA" id="ARBA00022630"/>
    </source>
</evidence>
<evidence type="ECO:0000313" key="10">
    <source>
        <dbReference type="Proteomes" id="UP001589788"/>
    </source>
</evidence>
<comment type="cofactor">
    <cofactor evidence="1 5">
        <name>FAD</name>
        <dbReference type="ChEBI" id="CHEBI:57692"/>
    </cofactor>
</comment>
<keyword evidence="10" id="KW-1185">Reference proteome</keyword>
<comment type="similarity">
    <text evidence="2 5">Belongs to the acyl-CoA dehydrogenase family.</text>
</comment>
<dbReference type="InterPro" id="IPR036250">
    <property type="entry name" value="AcylCo_DH-like_C"/>
</dbReference>
<gene>
    <name evidence="9" type="ORF">ACFFRE_10540</name>
</gene>
<evidence type="ECO:0000256" key="2">
    <source>
        <dbReference type="ARBA" id="ARBA00009347"/>
    </source>
</evidence>
<dbReference type="Gene3D" id="1.20.140.10">
    <property type="entry name" value="Butyryl-CoA Dehydrogenase, subunit A, domain 3"/>
    <property type="match status" value="1"/>
</dbReference>
<protein>
    <submittedName>
        <fullName evidence="9">Acyl-CoA dehydrogenase family protein</fullName>
        <ecNumber evidence="9">1.-.-.-</ecNumber>
    </submittedName>
</protein>
<evidence type="ECO:0000259" key="8">
    <source>
        <dbReference type="Pfam" id="PF02771"/>
    </source>
</evidence>
<dbReference type="Pfam" id="PF02771">
    <property type="entry name" value="Acyl-CoA_dh_N"/>
    <property type="match status" value="1"/>
</dbReference>
<dbReference type="SUPFAM" id="SSF56645">
    <property type="entry name" value="Acyl-CoA dehydrogenase NM domain-like"/>
    <property type="match status" value="1"/>
</dbReference>
<keyword evidence="4 5" id="KW-0274">FAD</keyword>
<dbReference type="GO" id="GO:0016491">
    <property type="term" value="F:oxidoreductase activity"/>
    <property type="evidence" value="ECO:0007669"/>
    <property type="project" value="UniProtKB-KW"/>
</dbReference>
<dbReference type="InterPro" id="IPR009075">
    <property type="entry name" value="AcylCo_DH/oxidase_C"/>
</dbReference>
<evidence type="ECO:0000256" key="1">
    <source>
        <dbReference type="ARBA" id="ARBA00001974"/>
    </source>
</evidence>
<dbReference type="RefSeq" id="WP_377790174.1">
    <property type="nucleotide sequence ID" value="NZ_JBHLYQ010000116.1"/>
</dbReference>
<dbReference type="PANTHER" id="PTHR43884:SF12">
    <property type="entry name" value="ISOVALERYL-COA DEHYDROGENASE, MITOCHONDRIAL-RELATED"/>
    <property type="match status" value="1"/>
</dbReference>
<organism evidence="9 10">
    <name type="scientific">Aciditerrimonas ferrireducens</name>
    <dbReference type="NCBI Taxonomy" id="667306"/>
    <lineage>
        <taxon>Bacteria</taxon>
        <taxon>Bacillati</taxon>
        <taxon>Actinomycetota</taxon>
        <taxon>Acidimicrobiia</taxon>
        <taxon>Acidimicrobiales</taxon>
        <taxon>Acidimicrobiaceae</taxon>
        <taxon>Aciditerrimonas</taxon>
    </lineage>
</organism>
<dbReference type="InterPro" id="IPR006089">
    <property type="entry name" value="Acyl-CoA_DH_CS"/>
</dbReference>
<keyword evidence="3 5" id="KW-0285">Flavoprotein</keyword>
<dbReference type="InterPro" id="IPR013786">
    <property type="entry name" value="AcylCoA_DH/ox_N"/>
</dbReference>
<dbReference type="InterPro" id="IPR046373">
    <property type="entry name" value="Acyl-CoA_Oxase/DH_mid-dom_sf"/>
</dbReference>
<accession>A0ABV6C4H6</accession>
<evidence type="ECO:0000313" key="9">
    <source>
        <dbReference type="EMBL" id="MFC0082568.1"/>
    </source>
</evidence>
<sequence length="391" mass="42548">MDFELTPELAELQRTVRRLAQDKVAPRAREIDRTGEYPQDLFEVFRDAGLLGLCIPEAYGGSGAGILGLTIAIEEVAKHSNTAALMLLLTRLPTGPVMIAGSEEQKQRYLPGIAAGTSRAAFGLSEPQAGSDVAGMRTRAVPDPDRSGGWILTGTKCWMSGVREADWYTVFAKTGDPASRAHDAITAFIVERSWPGVSVGRTDRKMGVRGVDTGELLLDEVRVPPENVIGEVGGFRLAMLGLNAMRPIVAARGIGLAEGALMYATRYVKERPAFGRTIADFQGIQWEIAKCAVEIEAARLLTYRAAWLADQGKFTKEWVPFLSMAKYHATELAVRASGLAVQLLGAAGYMEDHPTEQWYRDARQLTIVEGTSQVQLGLIARGVLAGDLWWD</sequence>
<dbReference type="PANTHER" id="PTHR43884">
    <property type="entry name" value="ACYL-COA DEHYDROGENASE"/>
    <property type="match status" value="1"/>
</dbReference>
<evidence type="ECO:0000259" key="6">
    <source>
        <dbReference type="Pfam" id="PF00441"/>
    </source>
</evidence>
<comment type="caution">
    <text evidence="9">The sequence shown here is derived from an EMBL/GenBank/DDBJ whole genome shotgun (WGS) entry which is preliminary data.</text>
</comment>
<feature type="domain" description="Acyl-CoA dehydrogenase/oxidase C-terminal" evidence="6">
    <location>
        <begin position="234"/>
        <end position="384"/>
    </location>
</feature>
<name>A0ABV6C4H6_9ACTN</name>
<dbReference type="PROSITE" id="PS00072">
    <property type="entry name" value="ACYL_COA_DH_1"/>
    <property type="match status" value="1"/>
</dbReference>
<dbReference type="InterPro" id="IPR006091">
    <property type="entry name" value="Acyl-CoA_Oxase/DH_mid-dom"/>
</dbReference>
<evidence type="ECO:0000256" key="5">
    <source>
        <dbReference type="RuleBase" id="RU362125"/>
    </source>
</evidence>